<dbReference type="PANTHER" id="PTHR20929:SF11">
    <property type="entry name" value="DYNEIN AXONEMAL INTERMEDIATE CHAIN 7"/>
    <property type="match status" value="1"/>
</dbReference>
<evidence type="ECO:0000256" key="1">
    <source>
        <dbReference type="ARBA" id="ARBA00024332"/>
    </source>
</evidence>
<feature type="compositionally biased region" description="Basic residues" evidence="3">
    <location>
        <begin position="1"/>
        <end position="13"/>
    </location>
</feature>
<gene>
    <name evidence="5" type="ORF">GSTENG00013298001</name>
</gene>
<protein>
    <recommendedName>
        <fullName evidence="2">Dynein axonemal intermediate chain 7</fullName>
    </recommendedName>
</protein>
<name>Q4SSR4_TETNG</name>
<dbReference type="InterPro" id="IPR031826">
    <property type="entry name" value="IC97/Casc1_N"/>
</dbReference>
<evidence type="ECO:0000313" key="5">
    <source>
        <dbReference type="EMBL" id="CAF96318.1"/>
    </source>
</evidence>
<feature type="region of interest" description="Disordered" evidence="3">
    <location>
        <begin position="1"/>
        <end position="51"/>
    </location>
</feature>
<dbReference type="AlphaFoldDB" id="Q4SSR4"/>
<evidence type="ECO:0000259" key="4">
    <source>
        <dbReference type="Pfam" id="PF15927"/>
    </source>
</evidence>
<evidence type="ECO:0000256" key="2">
    <source>
        <dbReference type="ARBA" id="ARBA00024414"/>
    </source>
</evidence>
<proteinExistence type="inferred from homology"/>
<comment type="similarity">
    <text evidence="1">Belongs to the DNAI7 family.</text>
</comment>
<dbReference type="InterPro" id="IPR023247">
    <property type="entry name" value="IC97/Dnai7-like"/>
</dbReference>
<organism evidence="5">
    <name type="scientific">Tetraodon nigroviridis</name>
    <name type="common">Spotted green pufferfish</name>
    <name type="synonym">Chelonodon nigroviridis</name>
    <dbReference type="NCBI Taxonomy" id="99883"/>
    <lineage>
        <taxon>Eukaryota</taxon>
        <taxon>Metazoa</taxon>
        <taxon>Chordata</taxon>
        <taxon>Craniata</taxon>
        <taxon>Vertebrata</taxon>
        <taxon>Euteleostomi</taxon>
        <taxon>Actinopterygii</taxon>
        <taxon>Neopterygii</taxon>
        <taxon>Teleostei</taxon>
        <taxon>Neoteleostei</taxon>
        <taxon>Acanthomorphata</taxon>
        <taxon>Eupercaria</taxon>
        <taxon>Tetraodontiformes</taxon>
        <taxon>Tetradontoidea</taxon>
        <taxon>Tetraodontidae</taxon>
        <taxon>Tetraodon</taxon>
    </lineage>
</organism>
<evidence type="ECO:0000256" key="3">
    <source>
        <dbReference type="SAM" id="MobiDB-lite"/>
    </source>
</evidence>
<dbReference type="PANTHER" id="PTHR20929">
    <property type="entry name" value="LUNG ADENOMA SUSCEPTIBILITY 1-RELATED"/>
    <property type="match status" value="1"/>
</dbReference>
<sequence>KGQKASKSKKGKSKKEEEEKRRQREEEEARLRAEKEEQERLEQEKKKEEIERLELQDSERREGELDELRHLLEKNHTAVIKWKSDAVERETWERYMRCDGTPDPRSQREINTYITLWRDDPEVNITCVLQQCSSAQQLIEDLEVLLKDAPHSEEEETYRETITGLLELIQSKQLLATEELLKNANESIDSETGNMQTVVKDRHVTVCLWANFRKNPRWSEEEEDGLGKGGLDSSVMTQMEVLEAEGELTSPVPVPETVTTYRVHFRKAVVDLMQYTPVGGVLYYDAFYLPPQAHRANGWKIRQVLDQGLRLFPYPSKTSETGSEEQSMSPPVGVSFTLPDNVIFLKPPRAARWDDAGKQWRLDGVTDVSYKKEEGKICIKMTSFQPLVLLQETYANFPFQSWELWPLGQDAALFTINGALISLSIKIQGSLCMLQLEQERALPQLTDRWMSVAALQAAMIGAGLNVFVNEHSEKYASACAKVRVTAVLPGREIHIHPPSSPPPPPQDPLTEHAAYEQMALLASAVAFSWSRWNAICGSEHLVVRACEHRGPGSAPGPEQPWSLYLLDAQRSKKLALTEEGEAFSPDHAPGSEFHSTFVHILRDGLSAEGLARVGGSHYLFVSAVQSLLCGTRPLTYTHTPEDAEADQGRSGAD</sequence>
<feature type="non-terminal residue" evidence="5">
    <location>
        <position position="1"/>
    </location>
</feature>
<reference evidence="5" key="1">
    <citation type="journal article" date="2004" name="Nature">
        <title>Genome duplication in the teleost fish Tetraodon nigroviridis reveals the early vertebrate proto-karyotype.</title>
        <authorList>
            <person name="Jaillon O."/>
            <person name="Aury J.-M."/>
            <person name="Brunet F."/>
            <person name="Petit J.-L."/>
            <person name="Stange-Thomann N."/>
            <person name="Mauceli E."/>
            <person name="Bouneau L."/>
            <person name="Fischer C."/>
            <person name="Ozouf-Costaz C."/>
            <person name="Bernot A."/>
            <person name="Nicaud S."/>
            <person name="Jaffe D."/>
            <person name="Fisher S."/>
            <person name="Lutfalla G."/>
            <person name="Dossat C."/>
            <person name="Segurens B."/>
            <person name="Dasilva C."/>
            <person name="Salanoubat M."/>
            <person name="Levy M."/>
            <person name="Boudet N."/>
            <person name="Castellano S."/>
            <person name="Anthouard V."/>
            <person name="Jubin C."/>
            <person name="Castelli V."/>
            <person name="Katinka M."/>
            <person name="Vacherie B."/>
            <person name="Biemont C."/>
            <person name="Skalli Z."/>
            <person name="Cattolico L."/>
            <person name="Poulain J."/>
            <person name="De Berardinis V."/>
            <person name="Cruaud C."/>
            <person name="Duprat S."/>
            <person name="Brottier P."/>
            <person name="Coutanceau J.-P."/>
            <person name="Gouzy J."/>
            <person name="Parra G."/>
            <person name="Lardier G."/>
            <person name="Chapple C."/>
            <person name="McKernan K.J."/>
            <person name="McEwan P."/>
            <person name="Bosak S."/>
            <person name="Kellis M."/>
            <person name="Volff J.-N."/>
            <person name="Guigo R."/>
            <person name="Zody M.C."/>
            <person name="Mesirov J."/>
            <person name="Lindblad-Toh K."/>
            <person name="Birren B."/>
            <person name="Nusbaum C."/>
            <person name="Kahn D."/>
            <person name="Robinson-Rechavi M."/>
            <person name="Laudet V."/>
            <person name="Schachter V."/>
            <person name="Quetier F."/>
            <person name="Saurin W."/>
            <person name="Scarpelli C."/>
            <person name="Wincker P."/>
            <person name="Lander E.S."/>
            <person name="Weissenbach J."/>
            <person name="Roest Crollius H."/>
        </authorList>
    </citation>
    <scope>NUCLEOTIDE SEQUENCE [LARGE SCALE GENOMIC DNA]</scope>
</reference>
<dbReference type="KEGG" id="tng:GSTEN00013298G001"/>
<dbReference type="OrthoDB" id="297923at2759"/>
<comment type="caution">
    <text evidence="5">The sequence shown here is derived from an EMBL/GenBank/DDBJ whole genome shotgun (WGS) entry which is preliminary data.</text>
</comment>
<reference evidence="5" key="2">
    <citation type="submission" date="2004-02" db="EMBL/GenBank/DDBJ databases">
        <authorList>
            <consortium name="Genoscope"/>
            <consortium name="Whitehead Institute Centre for Genome Research"/>
        </authorList>
    </citation>
    <scope>NUCLEOTIDE SEQUENCE</scope>
</reference>
<dbReference type="GO" id="GO:0005930">
    <property type="term" value="C:axoneme"/>
    <property type="evidence" value="ECO:0007669"/>
    <property type="project" value="TreeGrafter"/>
</dbReference>
<dbReference type="Pfam" id="PF15927">
    <property type="entry name" value="Casc1_N"/>
    <property type="match status" value="1"/>
</dbReference>
<feature type="domain" description="IC97/Casc1 N-terminal" evidence="4">
    <location>
        <begin position="21"/>
        <end position="217"/>
    </location>
</feature>
<dbReference type="GO" id="GO:0048487">
    <property type="term" value="F:beta-tubulin binding"/>
    <property type="evidence" value="ECO:0007669"/>
    <property type="project" value="TreeGrafter"/>
</dbReference>
<feature type="compositionally biased region" description="Basic and acidic residues" evidence="3">
    <location>
        <begin position="14"/>
        <end position="51"/>
    </location>
</feature>
<dbReference type="EMBL" id="CAAE01014347">
    <property type="protein sequence ID" value="CAF96318.1"/>
    <property type="molecule type" value="Genomic_DNA"/>
</dbReference>
<accession>Q4SSR4</accession>
<dbReference type="PRINTS" id="PR02043">
    <property type="entry name" value="CANCERSCCP1"/>
</dbReference>
<dbReference type="GO" id="GO:0008017">
    <property type="term" value="F:microtubule binding"/>
    <property type="evidence" value="ECO:0007669"/>
    <property type="project" value="TreeGrafter"/>
</dbReference>